<gene>
    <name evidence="2" type="ORF">LSTR_LSTR013325</name>
</gene>
<comment type="caution">
    <text evidence="2">The sequence shown here is derived from an EMBL/GenBank/DDBJ whole genome shotgun (WGS) entry which is preliminary data.</text>
</comment>
<accession>A0A482WQG4</accession>
<evidence type="ECO:0000313" key="2">
    <source>
        <dbReference type="EMBL" id="RZF35482.1"/>
    </source>
</evidence>
<evidence type="ECO:0000313" key="3">
    <source>
        <dbReference type="Proteomes" id="UP000291343"/>
    </source>
</evidence>
<feature type="coiled-coil region" evidence="1">
    <location>
        <begin position="37"/>
        <end position="71"/>
    </location>
</feature>
<evidence type="ECO:0000256" key="1">
    <source>
        <dbReference type="SAM" id="Coils"/>
    </source>
</evidence>
<dbReference type="InParanoid" id="A0A482WQG4"/>
<keyword evidence="3" id="KW-1185">Reference proteome</keyword>
<keyword evidence="1" id="KW-0175">Coiled coil</keyword>
<protein>
    <submittedName>
        <fullName evidence="2">Uncharacterized protein</fullName>
    </submittedName>
</protein>
<name>A0A482WQG4_LAOST</name>
<reference evidence="2 3" key="1">
    <citation type="journal article" date="2017" name="Gigascience">
        <title>Genome sequence of the small brown planthopper, Laodelphax striatellus.</title>
        <authorList>
            <person name="Zhu J."/>
            <person name="Jiang F."/>
            <person name="Wang X."/>
            <person name="Yang P."/>
            <person name="Bao Y."/>
            <person name="Zhao W."/>
            <person name="Wang W."/>
            <person name="Lu H."/>
            <person name="Wang Q."/>
            <person name="Cui N."/>
            <person name="Li J."/>
            <person name="Chen X."/>
            <person name="Luo L."/>
            <person name="Yu J."/>
            <person name="Kang L."/>
            <person name="Cui F."/>
        </authorList>
    </citation>
    <scope>NUCLEOTIDE SEQUENCE [LARGE SCALE GENOMIC DNA]</scope>
    <source>
        <strain evidence="2">Lst14</strain>
    </source>
</reference>
<sequence>MDNNGCSDDEKAISVTLKDNSDVVQSVIDVKLPGKEAGDANANLSSLIAHMKKAKEEVNDLLTTLVNAEIESERFKNDEIKNMDEKHRIDPQVYNIAALRYWQLPAFYLGPNHHVSGAHQPIHGILKRNRQPGEMFPSLERYPHRFGAFLLHD</sequence>
<dbReference type="EMBL" id="QKKF02028100">
    <property type="protein sequence ID" value="RZF35482.1"/>
    <property type="molecule type" value="Genomic_DNA"/>
</dbReference>
<dbReference type="Proteomes" id="UP000291343">
    <property type="component" value="Unassembled WGS sequence"/>
</dbReference>
<proteinExistence type="predicted"/>
<organism evidence="2 3">
    <name type="scientific">Laodelphax striatellus</name>
    <name type="common">Small brown planthopper</name>
    <name type="synonym">Delphax striatella</name>
    <dbReference type="NCBI Taxonomy" id="195883"/>
    <lineage>
        <taxon>Eukaryota</taxon>
        <taxon>Metazoa</taxon>
        <taxon>Ecdysozoa</taxon>
        <taxon>Arthropoda</taxon>
        <taxon>Hexapoda</taxon>
        <taxon>Insecta</taxon>
        <taxon>Pterygota</taxon>
        <taxon>Neoptera</taxon>
        <taxon>Paraneoptera</taxon>
        <taxon>Hemiptera</taxon>
        <taxon>Auchenorrhyncha</taxon>
        <taxon>Fulgoroidea</taxon>
        <taxon>Delphacidae</taxon>
        <taxon>Criomorphinae</taxon>
        <taxon>Laodelphax</taxon>
    </lineage>
</organism>
<dbReference type="AlphaFoldDB" id="A0A482WQG4"/>